<gene>
    <name evidence="6" type="ORF">CLV74_106105</name>
</gene>
<dbReference type="CDD" id="cd05013">
    <property type="entry name" value="SIS_RpiR"/>
    <property type="match status" value="1"/>
</dbReference>
<dbReference type="Proteomes" id="UP000238392">
    <property type="component" value="Unassembled WGS sequence"/>
</dbReference>
<dbReference type="PROSITE" id="PS51071">
    <property type="entry name" value="HTH_RPIR"/>
    <property type="match status" value="1"/>
</dbReference>
<dbReference type="Gene3D" id="3.40.50.10490">
    <property type="entry name" value="Glucose-6-phosphate isomerase like protein, domain 1"/>
    <property type="match status" value="1"/>
</dbReference>
<evidence type="ECO:0000256" key="3">
    <source>
        <dbReference type="ARBA" id="ARBA00023163"/>
    </source>
</evidence>
<dbReference type="GO" id="GO:1901135">
    <property type="term" value="P:carbohydrate derivative metabolic process"/>
    <property type="evidence" value="ECO:0007669"/>
    <property type="project" value="InterPro"/>
</dbReference>
<keyword evidence="1" id="KW-0805">Transcription regulation</keyword>
<evidence type="ECO:0000259" key="4">
    <source>
        <dbReference type="PROSITE" id="PS51071"/>
    </source>
</evidence>
<reference evidence="6 7" key="1">
    <citation type="submission" date="2018-03" db="EMBL/GenBank/DDBJ databases">
        <title>Genomic Encyclopedia of Archaeal and Bacterial Type Strains, Phase II (KMG-II): from individual species to whole genera.</title>
        <authorList>
            <person name="Goeker M."/>
        </authorList>
    </citation>
    <scope>NUCLEOTIDE SEQUENCE [LARGE SCALE GENOMIC DNA]</scope>
    <source>
        <strain evidence="6 7">DSM 100212</strain>
    </source>
</reference>
<organism evidence="6 7">
    <name type="scientific">Donghicola tyrosinivorans</name>
    <dbReference type="NCBI Taxonomy" id="1652492"/>
    <lineage>
        <taxon>Bacteria</taxon>
        <taxon>Pseudomonadati</taxon>
        <taxon>Pseudomonadota</taxon>
        <taxon>Alphaproteobacteria</taxon>
        <taxon>Rhodobacterales</taxon>
        <taxon>Roseobacteraceae</taxon>
        <taxon>Donghicola</taxon>
    </lineage>
</organism>
<evidence type="ECO:0000256" key="2">
    <source>
        <dbReference type="ARBA" id="ARBA00023125"/>
    </source>
</evidence>
<dbReference type="PANTHER" id="PTHR30514:SF18">
    <property type="entry name" value="RPIR-FAMILY TRANSCRIPTIONAL REGULATOR"/>
    <property type="match status" value="1"/>
</dbReference>
<protein>
    <submittedName>
        <fullName evidence="6">DNA-binding MurR/RpiR family transcriptional regulator</fullName>
    </submittedName>
</protein>
<evidence type="ECO:0000259" key="5">
    <source>
        <dbReference type="PROSITE" id="PS51464"/>
    </source>
</evidence>
<dbReference type="Pfam" id="PF01380">
    <property type="entry name" value="SIS"/>
    <property type="match status" value="1"/>
</dbReference>
<evidence type="ECO:0000313" key="7">
    <source>
        <dbReference type="Proteomes" id="UP000238392"/>
    </source>
</evidence>
<dbReference type="GO" id="GO:0097367">
    <property type="term" value="F:carbohydrate derivative binding"/>
    <property type="evidence" value="ECO:0007669"/>
    <property type="project" value="InterPro"/>
</dbReference>
<dbReference type="OrthoDB" id="3574600at2"/>
<keyword evidence="2 6" id="KW-0238">DNA-binding</keyword>
<dbReference type="Pfam" id="PF01418">
    <property type="entry name" value="HTH_6"/>
    <property type="match status" value="1"/>
</dbReference>
<dbReference type="GO" id="GO:0003677">
    <property type="term" value="F:DNA binding"/>
    <property type="evidence" value="ECO:0007669"/>
    <property type="project" value="UniProtKB-KW"/>
</dbReference>
<dbReference type="InterPro" id="IPR047640">
    <property type="entry name" value="RpiR-like"/>
</dbReference>
<keyword evidence="7" id="KW-1185">Reference proteome</keyword>
<dbReference type="SUPFAM" id="SSF53697">
    <property type="entry name" value="SIS domain"/>
    <property type="match status" value="1"/>
</dbReference>
<evidence type="ECO:0000256" key="1">
    <source>
        <dbReference type="ARBA" id="ARBA00023015"/>
    </source>
</evidence>
<dbReference type="InterPro" id="IPR000281">
    <property type="entry name" value="HTH_RpiR"/>
</dbReference>
<evidence type="ECO:0000313" key="6">
    <source>
        <dbReference type="EMBL" id="PRY89403.1"/>
    </source>
</evidence>
<dbReference type="InterPro" id="IPR035472">
    <property type="entry name" value="RpiR-like_SIS"/>
</dbReference>
<dbReference type="AlphaFoldDB" id="A0A2T0WRR7"/>
<sequence length="285" mass="31153">MGKQRQIRTSLMYVVENGTPTLSGFAAWTLDHLNDVAFQSIRGLAQQAGVNANTVTRLAREIGYDGYESFRQDVRELIQAAPPLYGDRAEALRNRTGQDIWSEALSTSWNNVETLFQSDGLATIEACVAPLLAARRVYSIGVRSCYGVAHYFSYVGAMAFDNFVQVPSMPGAIIDQMSALTEDDIVIAITYEHYSAEVVRACQVAREAGAKVLALTDSYQSPIAVGAWKVLRLPMAGPQLMPSLTTAFITVELLLAAMTAKDARAAKRISGFESRIMEHGGYVQK</sequence>
<dbReference type="InterPro" id="IPR009057">
    <property type="entry name" value="Homeodomain-like_sf"/>
</dbReference>
<dbReference type="PANTHER" id="PTHR30514">
    <property type="entry name" value="GLUCOKINASE"/>
    <property type="match status" value="1"/>
</dbReference>
<feature type="domain" description="SIS" evidence="5">
    <location>
        <begin position="127"/>
        <end position="264"/>
    </location>
</feature>
<accession>A0A2T0WRR7</accession>
<keyword evidence="3" id="KW-0804">Transcription</keyword>
<dbReference type="GO" id="GO:0003700">
    <property type="term" value="F:DNA-binding transcription factor activity"/>
    <property type="evidence" value="ECO:0007669"/>
    <property type="project" value="InterPro"/>
</dbReference>
<dbReference type="PROSITE" id="PS51464">
    <property type="entry name" value="SIS"/>
    <property type="match status" value="1"/>
</dbReference>
<dbReference type="InterPro" id="IPR046348">
    <property type="entry name" value="SIS_dom_sf"/>
</dbReference>
<proteinExistence type="predicted"/>
<name>A0A2T0WRR7_9RHOB</name>
<feature type="domain" description="HTH rpiR-type" evidence="4">
    <location>
        <begin position="5"/>
        <end position="81"/>
    </location>
</feature>
<comment type="caution">
    <text evidence="6">The sequence shown here is derived from an EMBL/GenBank/DDBJ whole genome shotgun (WGS) entry which is preliminary data.</text>
</comment>
<dbReference type="InterPro" id="IPR036388">
    <property type="entry name" value="WH-like_DNA-bd_sf"/>
</dbReference>
<dbReference type="InterPro" id="IPR001347">
    <property type="entry name" value="SIS_dom"/>
</dbReference>
<dbReference type="EMBL" id="PVTQ01000006">
    <property type="protein sequence ID" value="PRY89403.1"/>
    <property type="molecule type" value="Genomic_DNA"/>
</dbReference>
<dbReference type="Gene3D" id="1.10.10.10">
    <property type="entry name" value="Winged helix-like DNA-binding domain superfamily/Winged helix DNA-binding domain"/>
    <property type="match status" value="1"/>
</dbReference>
<dbReference type="SUPFAM" id="SSF46689">
    <property type="entry name" value="Homeodomain-like"/>
    <property type="match status" value="1"/>
</dbReference>